<dbReference type="InterPro" id="IPR026010">
    <property type="entry name" value="NSP1/NUP62"/>
</dbReference>
<dbReference type="GO" id="GO:0006405">
    <property type="term" value="P:RNA export from nucleus"/>
    <property type="evidence" value="ECO:0007669"/>
    <property type="project" value="TreeGrafter"/>
</dbReference>
<sequence>MSANNAVNTEREFTYSLVETVHNDLNGIGTDLKNFIKKLNEMRANQDSADPLAQISKILNSHMDALQWIETQIKNIKITSN</sequence>
<evidence type="ECO:0000313" key="2">
    <source>
        <dbReference type="Proteomes" id="UP000728032"/>
    </source>
</evidence>
<dbReference type="OrthoDB" id="344345at2759"/>
<dbReference type="AlphaFoldDB" id="A0A7R9MGZ5"/>
<dbReference type="Proteomes" id="UP000728032">
    <property type="component" value="Unassembled WGS sequence"/>
</dbReference>
<organism evidence="1">
    <name type="scientific">Oppiella nova</name>
    <dbReference type="NCBI Taxonomy" id="334625"/>
    <lineage>
        <taxon>Eukaryota</taxon>
        <taxon>Metazoa</taxon>
        <taxon>Ecdysozoa</taxon>
        <taxon>Arthropoda</taxon>
        <taxon>Chelicerata</taxon>
        <taxon>Arachnida</taxon>
        <taxon>Acari</taxon>
        <taxon>Acariformes</taxon>
        <taxon>Sarcoptiformes</taxon>
        <taxon>Oribatida</taxon>
        <taxon>Brachypylina</taxon>
        <taxon>Oppioidea</taxon>
        <taxon>Oppiidae</taxon>
        <taxon>Oppiella</taxon>
    </lineage>
</organism>
<keyword evidence="2" id="KW-1185">Reference proteome</keyword>
<dbReference type="EMBL" id="OC931256">
    <property type="protein sequence ID" value="CAD7659068.1"/>
    <property type="molecule type" value="Genomic_DNA"/>
</dbReference>
<dbReference type="PANTHER" id="PTHR12084">
    <property type="entry name" value="NUCLEAR PORE GLYCOPROTEIN P62-RELATED"/>
    <property type="match status" value="1"/>
</dbReference>
<dbReference type="GO" id="GO:0044613">
    <property type="term" value="C:nuclear pore central transport channel"/>
    <property type="evidence" value="ECO:0007669"/>
    <property type="project" value="TreeGrafter"/>
</dbReference>
<gene>
    <name evidence="1" type="ORF">ONB1V03_LOCUS15664</name>
</gene>
<name>A0A7R9MGZ5_9ACAR</name>
<dbReference type="GO" id="GO:0017056">
    <property type="term" value="F:structural constituent of nuclear pore"/>
    <property type="evidence" value="ECO:0007669"/>
    <property type="project" value="InterPro"/>
</dbReference>
<dbReference type="PANTHER" id="PTHR12084:SF0">
    <property type="entry name" value="NUCLEAR PORE GLYCOPROTEIN P62"/>
    <property type="match status" value="1"/>
</dbReference>
<dbReference type="GO" id="GO:0005543">
    <property type="term" value="F:phospholipid binding"/>
    <property type="evidence" value="ECO:0007669"/>
    <property type="project" value="TreeGrafter"/>
</dbReference>
<proteinExistence type="predicted"/>
<dbReference type="EMBL" id="CAJPVJ010016431">
    <property type="protein sequence ID" value="CAG2176230.1"/>
    <property type="molecule type" value="Genomic_DNA"/>
</dbReference>
<dbReference type="GO" id="GO:0006606">
    <property type="term" value="P:protein import into nucleus"/>
    <property type="evidence" value="ECO:0007669"/>
    <property type="project" value="TreeGrafter"/>
</dbReference>
<accession>A0A7R9MGZ5</accession>
<protein>
    <submittedName>
        <fullName evidence="1">Uncharacterized protein</fullName>
    </submittedName>
</protein>
<reference evidence="1" key="1">
    <citation type="submission" date="2020-11" db="EMBL/GenBank/DDBJ databases">
        <authorList>
            <person name="Tran Van P."/>
        </authorList>
    </citation>
    <scope>NUCLEOTIDE SEQUENCE</scope>
</reference>
<evidence type="ECO:0000313" key="1">
    <source>
        <dbReference type="EMBL" id="CAD7659068.1"/>
    </source>
</evidence>